<dbReference type="WBParaSite" id="HPLM_0002141501-mRNA-1">
    <property type="protein sequence ID" value="HPLM_0002141501-mRNA-1"/>
    <property type="gene ID" value="HPLM_0002141501"/>
</dbReference>
<protein>
    <submittedName>
        <fullName evidence="2">Transcriptional regulator</fullName>
    </submittedName>
</protein>
<organism evidence="2">
    <name type="scientific">Haemonchus placei</name>
    <name type="common">Barber's pole worm</name>
    <dbReference type="NCBI Taxonomy" id="6290"/>
    <lineage>
        <taxon>Eukaryota</taxon>
        <taxon>Metazoa</taxon>
        <taxon>Ecdysozoa</taxon>
        <taxon>Nematoda</taxon>
        <taxon>Chromadorea</taxon>
        <taxon>Rhabditida</taxon>
        <taxon>Rhabditina</taxon>
        <taxon>Rhabditomorpha</taxon>
        <taxon>Strongyloidea</taxon>
        <taxon>Trichostrongylidae</taxon>
        <taxon>Haemonchus</taxon>
    </lineage>
</organism>
<sequence>LNGFFESSADGRLALGAFVDEIRLPVESDDLVLKVLRSANGLRSSSSSKGLPSPLLESAGDTAVDPFF</sequence>
<feature type="compositionally biased region" description="Low complexity" evidence="1">
    <location>
        <begin position="41"/>
        <end position="58"/>
    </location>
</feature>
<feature type="region of interest" description="Disordered" evidence="1">
    <location>
        <begin position="41"/>
        <end position="68"/>
    </location>
</feature>
<reference evidence="2" key="1">
    <citation type="submission" date="2017-02" db="UniProtKB">
        <authorList>
            <consortium name="WormBaseParasite"/>
        </authorList>
    </citation>
    <scope>IDENTIFICATION</scope>
</reference>
<evidence type="ECO:0000256" key="1">
    <source>
        <dbReference type="SAM" id="MobiDB-lite"/>
    </source>
</evidence>
<name>A0A0N4XAM0_HAEPC</name>
<dbReference type="AlphaFoldDB" id="A0A0N4XAM0"/>
<evidence type="ECO:0000313" key="2">
    <source>
        <dbReference type="WBParaSite" id="HPLM_0002141501-mRNA-1"/>
    </source>
</evidence>
<accession>A0A0N4XAM0</accession>
<proteinExistence type="predicted"/>